<dbReference type="AlphaFoldDB" id="A0A1G2BQJ2"/>
<gene>
    <name evidence="2" type="ORF">A3B31_02325</name>
</gene>
<keyword evidence="1" id="KW-0472">Membrane</keyword>
<protein>
    <submittedName>
        <fullName evidence="2">Uncharacterized protein</fullName>
    </submittedName>
</protein>
<dbReference type="EMBL" id="MHKN01000043">
    <property type="protein sequence ID" value="OGY91394.1"/>
    <property type="molecule type" value="Genomic_DNA"/>
</dbReference>
<feature type="transmembrane region" description="Helical" evidence="1">
    <location>
        <begin position="16"/>
        <end position="37"/>
    </location>
</feature>
<evidence type="ECO:0000313" key="2">
    <source>
        <dbReference type="EMBL" id="OGY91394.1"/>
    </source>
</evidence>
<evidence type="ECO:0000313" key="3">
    <source>
        <dbReference type="Proteomes" id="UP000177349"/>
    </source>
</evidence>
<name>A0A1G2BQJ2_9BACT</name>
<keyword evidence="1" id="KW-1133">Transmembrane helix</keyword>
<keyword evidence="1" id="KW-0812">Transmembrane</keyword>
<sequence length="171" mass="19451">MTFTFDTIRAFRHAPFLYFFVFFIALGLCVLLFFVLSRGEETFIAQRSIPTYAEYWVTETQDQRGARSVIMNVLNGFGNDPEFLAAEASDTDRIYVQSEKIHQAIDNLQGLSTGGGYLDDARDDVVHALTAWDEFLLIGGDQASVREQFVAIGTKHPWLNTLVWFIIVNRL</sequence>
<evidence type="ECO:0000256" key="1">
    <source>
        <dbReference type="SAM" id="Phobius"/>
    </source>
</evidence>
<organism evidence="2 3">
    <name type="scientific">Candidatus Komeilibacteria bacterium RIFCSPLOWO2_01_FULL_53_11</name>
    <dbReference type="NCBI Taxonomy" id="1798552"/>
    <lineage>
        <taxon>Bacteria</taxon>
        <taxon>Candidatus Komeiliibacteriota</taxon>
    </lineage>
</organism>
<reference evidence="2 3" key="1">
    <citation type="journal article" date="2016" name="Nat. Commun.">
        <title>Thousands of microbial genomes shed light on interconnected biogeochemical processes in an aquifer system.</title>
        <authorList>
            <person name="Anantharaman K."/>
            <person name="Brown C.T."/>
            <person name="Hug L.A."/>
            <person name="Sharon I."/>
            <person name="Castelle C.J."/>
            <person name="Probst A.J."/>
            <person name="Thomas B.C."/>
            <person name="Singh A."/>
            <person name="Wilkins M.J."/>
            <person name="Karaoz U."/>
            <person name="Brodie E.L."/>
            <person name="Williams K.H."/>
            <person name="Hubbard S.S."/>
            <person name="Banfield J.F."/>
        </authorList>
    </citation>
    <scope>NUCLEOTIDE SEQUENCE [LARGE SCALE GENOMIC DNA]</scope>
</reference>
<proteinExistence type="predicted"/>
<accession>A0A1G2BQJ2</accession>
<dbReference type="Proteomes" id="UP000177349">
    <property type="component" value="Unassembled WGS sequence"/>
</dbReference>
<comment type="caution">
    <text evidence="2">The sequence shown here is derived from an EMBL/GenBank/DDBJ whole genome shotgun (WGS) entry which is preliminary data.</text>
</comment>